<dbReference type="Gene3D" id="1.20.1050.130">
    <property type="match status" value="1"/>
</dbReference>
<dbReference type="InterPro" id="IPR036282">
    <property type="entry name" value="Glutathione-S-Trfase_C_sf"/>
</dbReference>
<name>A0AAV7X135_9NEOP</name>
<evidence type="ECO:0000256" key="2">
    <source>
        <dbReference type="ARBA" id="ARBA00022679"/>
    </source>
</evidence>
<keyword evidence="2" id="KW-0808">Transferase</keyword>
<dbReference type="CDD" id="cd03192">
    <property type="entry name" value="GST_C_Sigma_like"/>
    <property type="match status" value="1"/>
</dbReference>
<dbReference type="InterPro" id="IPR040079">
    <property type="entry name" value="Glutathione_S-Trfase"/>
</dbReference>
<accession>A0AAV7X135</accession>
<dbReference type="InterPro" id="IPR004046">
    <property type="entry name" value="GST_C"/>
</dbReference>
<dbReference type="SFLD" id="SFLDS00019">
    <property type="entry name" value="Glutathione_Transferase_(cytos"/>
    <property type="match status" value="1"/>
</dbReference>
<evidence type="ECO:0000313" key="8">
    <source>
        <dbReference type="Proteomes" id="UP001075354"/>
    </source>
</evidence>
<feature type="domain" description="GST C-terminal" evidence="6">
    <location>
        <begin position="81"/>
        <end position="204"/>
    </location>
</feature>
<dbReference type="GO" id="GO:0004364">
    <property type="term" value="F:glutathione transferase activity"/>
    <property type="evidence" value="ECO:0007669"/>
    <property type="project" value="UniProtKB-EC"/>
</dbReference>
<dbReference type="InterPro" id="IPR004045">
    <property type="entry name" value="Glutathione_S-Trfase_N"/>
</dbReference>
<dbReference type="PROSITE" id="PS50404">
    <property type="entry name" value="GST_NTER"/>
    <property type="match status" value="1"/>
</dbReference>
<sequence>MPSYKLTYFPIRGRAEHLRVLFAYAKVDYVDNRIPKEEWEKLKPTTPFGQLPVLEIDGVQVEQSIALARHLAKQFGLDGKDDLERLQADVFVAHLEDLRASFTPLLKEQDPEKKKEILAKLQAEVFPSFFEKLEKRVAKNGFSAGKSILWSDIVLATFLEALIIKNVLGDDFATKYPSLIRVKDSVYNTPQVKAYLDKRPHTDI</sequence>
<dbReference type="PANTHER" id="PTHR11571:SF224">
    <property type="entry name" value="HEMATOPOIETIC PROSTAGLANDIN D SYNTHASE"/>
    <property type="match status" value="1"/>
</dbReference>
<dbReference type="SFLD" id="SFLDG01205">
    <property type="entry name" value="AMPS.1"/>
    <property type="match status" value="1"/>
</dbReference>
<dbReference type="AlphaFoldDB" id="A0AAV7X135"/>
<dbReference type="FunFam" id="1.20.1050.10:FF:000030">
    <property type="entry name" value="Glutathione S-transferase S1"/>
    <property type="match status" value="1"/>
</dbReference>
<dbReference type="GO" id="GO:0004602">
    <property type="term" value="F:glutathione peroxidase activity"/>
    <property type="evidence" value="ECO:0007669"/>
    <property type="project" value="UniProtKB-ARBA"/>
</dbReference>
<dbReference type="FunFam" id="3.40.30.10:FF:000035">
    <property type="entry name" value="hematopoietic prostaglandin D synthase"/>
    <property type="match status" value="1"/>
</dbReference>
<dbReference type="SFLD" id="SFLDG00363">
    <property type="entry name" value="AMPS_(cytGST):_Alpha-__Mu-__Pi"/>
    <property type="match status" value="1"/>
</dbReference>
<evidence type="ECO:0000259" key="5">
    <source>
        <dbReference type="PROSITE" id="PS50404"/>
    </source>
</evidence>
<dbReference type="InterPro" id="IPR050213">
    <property type="entry name" value="GST_superfamily"/>
</dbReference>
<protein>
    <recommendedName>
        <fullName evidence="1">glutathione transferase</fullName>
        <ecNumber evidence="1">2.5.1.18</ecNumber>
    </recommendedName>
</protein>
<evidence type="ECO:0000259" key="6">
    <source>
        <dbReference type="PROSITE" id="PS50405"/>
    </source>
</evidence>
<dbReference type="EMBL" id="JAPTSV010000016">
    <property type="protein sequence ID" value="KAJ1519595.1"/>
    <property type="molecule type" value="Genomic_DNA"/>
</dbReference>
<dbReference type="PANTHER" id="PTHR11571">
    <property type="entry name" value="GLUTATHIONE S-TRANSFERASE"/>
    <property type="match status" value="1"/>
</dbReference>
<comment type="caution">
    <text evidence="7">The sequence shown here is derived from an EMBL/GenBank/DDBJ whole genome shotgun (WGS) entry which is preliminary data.</text>
</comment>
<dbReference type="InterPro" id="IPR010987">
    <property type="entry name" value="Glutathione-S-Trfase_C-like"/>
</dbReference>
<dbReference type="SUPFAM" id="SSF47616">
    <property type="entry name" value="GST C-terminal domain-like"/>
    <property type="match status" value="1"/>
</dbReference>
<dbReference type="EC" id="2.5.1.18" evidence="1"/>
<evidence type="ECO:0000313" key="7">
    <source>
        <dbReference type="EMBL" id="KAJ1519595.1"/>
    </source>
</evidence>
<reference evidence="7" key="1">
    <citation type="submission" date="2022-12" db="EMBL/GenBank/DDBJ databases">
        <title>Chromosome-level genome assembly of the bean flower thrips Megalurothrips usitatus.</title>
        <authorList>
            <person name="Ma L."/>
            <person name="Liu Q."/>
            <person name="Li H."/>
            <person name="Cai W."/>
        </authorList>
    </citation>
    <scope>NUCLEOTIDE SEQUENCE</scope>
    <source>
        <strain evidence="7">Cailab_2022a</strain>
    </source>
</reference>
<dbReference type="InterPro" id="IPR036249">
    <property type="entry name" value="Thioredoxin-like_sf"/>
</dbReference>
<keyword evidence="8" id="KW-1185">Reference proteome</keyword>
<gene>
    <name evidence="7" type="ORF">ONE63_004870</name>
</gene>
<organism evidence="7 8">
    <name type="scientific">Megalurothrips usitatus</name>
    <name type="common">bean blossom thrips</name>
    <dbReference type="NCBI Taxonomy" id="439358"/>
    <lineage>
        <taxon>Eukaryota</taxon>
        <taxon>Metazoa</taxon>
        <taxon>Ecdysozoa</taxon>
        <taxon>Arthropoda</taxon>
        <taxon>Hexapoda</taxon>
        <taxon>Insecta</taxon>
        <taxon>Pterygota</taxon>
        <taxon>Neoptera</taxon>
        <taxon>Paraneoptera</taxon>
        <taxon>Thysanoptera</taxon>
        <taxon>Terebrantia</taxon>
        <taxon>Thripoidea</taxon>
        <taxon>Thripidae</taxon>
        <taxon>Megalurothrips</taxon>
    </lineage>
</organism>
<dbReference type="Pfam" id="PF14497">
    <property type="entry name" value="GST_C_3"/>
    <property type="match status" value="1"/>
</dbReference>
<dbReference type="CDD" id="cd03039">
    <property type="entry name" value="GST_N_Sigma_like"/>
    <property type="match status" value="1"/>
</dbReference>
<feature type="domain" description="GST N-terminal" evidence="5">
    <location>
        <begin position="2"/>
        <end position="79"/>
    </location>
</feature>
<evidence type="ECO:0000256" key="4">
    <source>
        <dbReference type="ARBA" id="ARBA00047960"/>
    </source>
</evidence>
<comment type="catalytic activity">
    <reaction evidence="4">
        <text>RX + glutathione = an S-substituted glutathione + a halide anion + H(+)</text>
        <dbReference type="Rhea" id="RHEA:16437"/>
        <dbReference type="ChEBI" id="CHEBI:15378"/>
        <dbReference type="ChEBI" id="CHEBI:16042"/>
        <dbReference type="ChEBI" id="CHEBI:17792"/>
        <dbReference type="ChEBI" id="CHEBI:57925"/>
        <dbReference type="ChEBI" id="CHEBI:90779"/>
        <dbReference type="EC" id="2.5.1.18"/>
    </reaction>
</comment>
<dbReference type="SUPFAM" id="SSF52833">
    <property type="entry name" value="Thioredoxin-like"/>
    <property type="match status" value="1"/>
</dbReference>
<dbReference type="Pfam" id="PF02798">
    <property type="entry name" value="GST_N"/>
    <property type="match status" value="1"/>
</dbReference>
<comment type="similarity">
    <text evidence="3">Belongs to the GST superfamily. Sigma family.</text>
</comment>
<evidence type="ECO:0000256" key="1">
    <source>
        <dbReference type="ARBA" id="ARBA00012452"/>
    </source>
</evidence>
<dbReference type="GO" id="GO:0006749">
    <property type="term" value="P:glutathione metabolic process"/>
    <property type="evidence" value="ECO:0007669"/>
    <property type="project" value="TreeGrafter"/>
</dbReference>
<proteinExistence type="inferred from homology"/>
<dbReference type="PROSITE" id="PS50405">
    <property type="entry name" value="GST_CTER"/>
    <property type="match status" value="1"/>
</dbReference>
<dbReference type="Proteomes" id="UP001075354">
    <property type="component" value="Chromosome 16"/>
</dbReference>
<evidence type="ECO:0000256" key="3">
    <source>
        <dbReference type="ARBA" id="ARBA00038317"/>
    </source>
</evidence>